<evidence type="ECO:0000256" key="4">
    <source>
        <dbReference type="ARBA" id="ARBA00022475"/>
    </source>
</evidence>
<evidence type="ECO:0000256" key="8">
    <source>
        <dbReference type="ARBA" id="ARBA00022989"/>
    </source>
</evidence>
<protein>
    <submittedName>
        <fullName evidence="11">Solute carrier family 50 (Sugar transporter)</fullName>
    </submittedName>
</protein>
<proteinExistence type="inferred from homology"/>
<feature type="transmembrane region" description="Helical" evidence="10">
    <location>
        <begin position="108"/>
        <end position="130"/>
    </location>
</feature>
<keyword evidence="12" id="KW-1185">Reference proteome</keyword>
<dbReference type="VEuPathDB" id="TriTrypDB:TM35_000521420"/>
<comment type="similarity">
    <text evidence="2">Belongs to the SWEET sugar transporter family.</text>
</comment>
<keyword evidence="5 11" id="KW-0762">Sugar transport</keyword>
<comment type="subcellular location">
    <subcellularLocation>
        <location evidence="1">Cell membrane</location>
        <topology evidence="1">Multi-pass membrane protein</topology>
    </subcellularLocation>
</comment>
<accession>A0A1X0NHK1</accession>
<keyword evidence="3" id="KW-0813">Transport</keyword>
<dbReference type="GeneID" id="39990464"/>
<evidence type="ECO:0000256" key="6">
    <source>
        <dbReference type="ARBA" id="ARBA00022692"/>
    </source>
</evidence>
<keyword evidence="8 10" id="KW-1133">Transmembrane helix</keyword>
<evidence type="ECO:0000256" key="10">
    <source>
        <dbReference type="SAM" id="Phobius"/>
    </source>
</evidence>
<evidence type="ECO:0000313" key="11">
    <source>
        <dbReference type="EMBL" id="ORC83998.1"/>
    </source>
</evidence>
<feature type="transmembrane region" description="Helical" evidence="10">
    <location>
        <begin position="6"/>
        <end position="26"/>
    </location>
</feature>
<evidence type="ECO:0000313" key="12">
    <source>
        <dbReference type="Proteomes" id="UP000192257"/>
    </source>
</evidence>
<feature type="transmembrane region" description="Helical" evidence="10">
    <location>
        <begin position="197"/>
        <end position="219"/>
    </location>
</feature>
<dbReference type="GO" id="GO:0005886">
    <property type="term" value="C:plasma membrane"/>
    <property type="evidence" value="ECO:0007669"/>
    <property type="project" value="UniProtKB-SubCell"/>
</dbReference>
<keyword evidence="9 10" id="KW-0472">Membrane</keyword>
<reference evidence="11 12" key="1">
    <citation type="submission" date="2017-03" db="EMBL/GenBank/DDBJ databases">
        <title>An alternative strategy for trypanosome survival in the mammalian bloodstream revealed through genome and transcriptome analysis of the ubiquitous bovine parasite Trypanosoma (Megatrypanum) theileri.</title>
        <authorList>
            <person name="Kelly S."/>
            <person name="Ivens A."/>
            <person name="Mott A."/>
            <person name="O'Neill E."/>
            <person name="Emms D."/>
            <person name="Macleod O."/>
            <person name="Voorheis P."/>
            <person name="Matthews J."/>
            <person name="Matthews K."/>
            <person name="Carrington M."/>
        </authorList>
    </citation>
    <scope>NUCLEOTIDE SEQUENCE [LARGE SCALE GENOMIC DNA]</scope>
    <source>
        <strain evidence="11">Edinburgh</strain>
    </source>
</reference>
<dbReference type="Gene3D" id="1.20.1280.290">
    <property type="match status" value="2"/>
</dbReference>
<dbReference type="Proteomes" id="UP000192257">
    <property type="component" value="Unassembled WGS sequence"/>
</dbReference>
<feature type="transmembrane region" description="Helical" evidence="10">
    <location>
        <begin position="63"/>
        <end position="87"/>
    </location>
</feature>
<feature type="transmembrane region" description="Helical" evidence="10">
    <location>
        <begin position="170"/>
        <end position="191"/>
    </location>
</feature>
<dbReference type="OrthoDB" id="409725at2759"/>
<dbReference type="AlphaFoldDB" id="A0A1X0NHK1"/>
<organism evidence="11 12">
    <name type="scientific">Trypanosoma theileri</name>
    <dbReference type="NCBI Taxonomy" id="67003"/>
    <lineage>
        <taxon>Eukaryota</taxon>
        <taxon>Discoba</taxon>
        <taxon>Euglenozoa</taxon>
        <taxon>Kinetoplastea</taxon>
        <taxon>Metakinetoplastina</taxon>
        <taxon>Trypanosomatida</taxon>
        <taxon>Trypanosomatidae</taxon>
        <taxon>Trypanosoma</taxon>
    </lineage>
</organism>
<dbReference type="Pfam" id="PF03083">
    <property type="entry name" value="MtN3_slv"/>
    <property type="match status" value="2"/>
</dbReference>
<feature type="transmembrane region" description="Helical" evidence="10">
    <location>
        <begin position="38"/>
        <end position="57"/>
    </location>
</feature>
<evidence type="ECO:0000256" key="2">
    <source>
        <dbReference type="ARBA" id="ARBA00007809"/>
    </source>
</evidence>
<comment type="caution">
    <text evidence="11">The sequence shown here is derived from an EMBL/GenBank/DDBJ whole genome shotgun (WGS) entry which is preliminary data.</text>
</comment>
<dbReference type="InterPro" id="IPR047664">
    <property type="entry name" value="SWEET"/>
</dbReference>
<evidence type="ECO:0000256" key="5">
    <source>
        <dbReference type="ARBA" id="ARBA00022597"/>
    </source>
</evidence>
<evidence type="ECO:0000256" key="1">
    <source>
        <dbReference type="ARBA" id="ARBA00004651"/>
    </source>
</evidence>
<sequence>MTSILSIVSILATTASICMLSAPIVTVRKLEQQRSIGIMTPTFFCAQLASSVVWSIYGVIQVAFGVILCNVVGNAIATYCLLVFLSVARQEEKSGHTLASTTYKKSCLTVLIALSFMMGASFVIVLLISIKPELAKFFNGLLGSCCSVFMLSSPLGMAGTIIKNKNAEGLAPLTMSFALVNTFLWVLYGLLTSDLFISVPNFLGLSSCIFQFFLLFLYGKKPAETTAVKAGIAPLPFVGE</sequence>
<keyword evidence="7" id="KW-0677">Repeat</keyword>
<dbReference type="PANTHER" id="PTHR10791">
    <property type="entry name" value="RAG1-ACTIVATING PROTEIN 1"/>
    <property type="match status" value="1"/>
</dbReference>
<evidence type="ECO:0000256" key="7">
    <source>
        <dbReference type="ARBA" id="ARBA00022737"/>
    </source>
</evidence>
<evidence type="ECO:0000256" key="9">
    <source>
        <dbReference type="ARBA" id="ARBA00023136"/>
    </source>
</evidence>
<dbReference type="RefSeq" id="XP_028878064.1">
    <property type="nucleotide sequence ID" value="XM_029030684.1"/>
</dbReference>
<dbReference type="PANTHER" id="PTHR10791:SF30">
    <property type="entry name" value="SUGAR TRANSPORTER SWEET1"/>
    <property type="match status" value="1"/>
</dbReference>
<evidence type="ECO:0000256" key="3">
    <source>
        <dbReference type="ARBA" id="ARBA00022448"/>
    </source>
</evidence>
<keyword evidence="4" id="KW-1003">Cell membrane</keyword>
<keyword evidence="6 10" id="KW-0812">Transmembrane</keyword>
<dbReference type="GO" id="GO:0051119">
    <property type="term" value="F:sugar transmembrane transporter activity"/>
    <property type="evidence" value="ECO:0007669"/>
    <property type="project" value="InterPro"/>
</dbReference>
<gene>
    <name evidence="11" type="ORF">TM35_000521420</name>
</gene>
<dbReference type="EMBL" id="NBCO01000052">
    <property type="protein sequence ID" value="ORC83998.1"/>
    <property type="molecule type" value="Genomic_DNA"/>
</dbReference>
<name>A0A1X0NHK1_9TRYP</name>
<feature type="transmembrane region" description="Helical" evidence="10">
    <location>
        <begin position="136"/>
        <end position="158"/>
    </location>
</feature>
<dbReference type="InterPro" id="IPR004316">
    <property type="entry name" value="SWEET_rpt"/>
</dbReference>